<evidence type="ECO:0000313" key="7">
    <source>
        <dbReference type="EMBL" id="CAE2341736.1"/>
    </source>
</evidence>
<evidence type="ECO:0000256" key="4">
    <source>
        <dbReference type="ARBA" id="ARBA00023136"/>
    </source>
</evidence>
<sequence length="317" mass="34491">MGMALNVVCVVGVVAANKHVQMQHRFEYAILLSGMHFMFTAVVLRMLCTFNVFTYKPADRMMVLFKALLDCASVGLMNVNLAKNSVGIYQLSKLSCIPTTVAIQYILFGTKISLETALALLPLCLGVAMATVSDVRVTVGGTLYAIAAILATVVSQILTKSFVQNTGCTAIQLLYHTSLCAAVIMILLSRLFDDYTQAQGVKIGHMPLEVLLTILISCVFAVGVNITNYQVLSRTSALTYQVLGHLKTALTLAMGILFFDKAYALKHVSGLFLAFGGMLAYAHVRQVESSSKHPGDIVWLKLLYTFTAVIVLAWPHL</sequence>
<reference evidence="7" key="1">
    <citation type="submission" date="2021-01" db="EMBL/GenBank/DDBJ databases">
        <authorList>
            <person name="Corre E."/>
            <person name="Pelletier E."/>
            <person name="Niang G."/>
            <person name="Scheremetjew M."/>
            <person name="Finn R."/>
            <person name="Kale V."/>
            <person name="Holt S."/>
            <person name="Cochrane G."/>
            <person name="Meng A."/>
            <person name="Brown T."/>
            <person name="Cohen L."/>
        </authorList>
    </citation>
    <scope>NUCLEOTIDE SEQUENCE</scope>
    <source>
        <strain evidence="7">CCMP 2712</strain>
    </source>
</reference>
<keyword evidence="2 5" id="KW-0812">Transmembrane</keyword>
<feature type="transmembrane region" description="Helical" evidence="5">
    <location>
        <begin position="62"/>
        <end position="82"/>
    </location>
</feature>
<feature type="transmembrane region" description="Helical" evidence="5">
    <location>
        <begin position="265"/>
        <end position="284"/>
    </location>
</feature>
<accession>A0A7S4PPF2</accession>
<feature type="transmembrane region" description="Helical" evidence="5">
    <location>
        <begin position="26"/>
        <end position="50"/>
    </location>
</feature>
<feature type="transmembrane region" description="Helical" evidence="5">
    <location>
        <begin position="114"/>
        <end position="132"/>
    </location>
</feature>
<protein>
    <recommendedName>
        <fullName evidence="6">Sugar phosphate transporter domain-containing protein</fullName>
    </recommendedName>
</protein>
<dbReference type="InterPro" id="IPR004853">
    <property type="entry name" value="Sugar_P_trans_dom"/>
</dbReference>
<evidence type="ECO:0000256" key="1">
    <source>
        <dbReference type="ARBA" id="ARBA00004141"/>
    </source>
</evidence>
<organism evidence="7">
    <name type="scientific">Guillardia theta</name>
    <name type="common">Cryptophyte</name>
    <name type="synonym">Cryptomonas phi</name>
    <dbReference type="NCBI Taxonomy" id="55529"/>
    <lineage>
        <taxon>Eukaryota</taxon>
        <taxon>Cryptophyceae</taxon>
        <taxon>Pyrenomonadales</taxon>
        <taxon>Geminigeraceae</taxon>
        <taxon>Guillardia</taxon>
    </lineage>
</organism>
<dbReference type="InterPro" id="IPR050186">
    <property type="entry name" value="TPT_transporter"/>
</dbReference>
<dbReference type="GO" id="GO:0016020">
    <property type="term" value="C:membrane"/>
    <property type="evidence" value="ECO:0007669"/>
    <property type="project" value="UniProtKB-SubCell"/>
</dbReference>
<evidence type="ECO:0000256" key="3">
    <source>
        <dbReference type="ARBA" id="ARBA00022989"/>
    </source>
</evidence>
<keyword evidence="3 5" id="KW-1133">Transmembrane helix</keyword>
<feature type="transmembrane region" description="Helical" evidence="5">
    <location>
        <begin position="170"/>
        <end position="188"/>
    </location>
</feature>
<feature type="domain" description="Sugar phosphate transporter" evidence="6">
    <location>
        <begin position="17"/>
        <end position="281"/>
    </location>
</feature>
<feature type="transmembrane region" description="Helical" evidence="5">
    <location>
        <begin position="138"/>
        <end position="158"/>
    </location>
</feature>
<evidence type="ECO:0000256" key="2">
    <source>
        <dbReference type="ARBA" id="ARBA00022692"/>
    </source>
</evidence>
<comment type="subcellular location">
    <subcellularLocation>
        <location evidence="1">Membrane</location>
        <topology evidence="1">Multi-pass membrane protein</topology>
    </subcellularLocation>
</comment>
<evidence type="ECO:0000256" key="5">
    <source>
        <dbReference type="SAM" id="Phobius"/>
    </source>
</evidence>
<dbReference type="Pfam" id="PF03151">
    <property type="entry name" value="TPT"/>
    <property type="match status" value="1"/>
</dbReference>
<dbReference type="EMBL" id="HBKN01050947">
    <property type="protein sequence ID" value="CAE2341736.1"/>
    <property type="molecule type" value="Transcribed_RNA"/>
</dbReference>
<keyword evidence="4 5" id="KW-0472">Membrane</keyword>
<feature type="transmembrane region" description="Helical" evidence="5">
    <location>
        <begin position="296"/>
        <end position="314"/>
    </location>
</feature>
<gene>
    <name evidence="7" type="ORF">GTHE00462_LOCUS39732</name>
</gene>
<dbReference type="AlphaFoldDB" id="A0A7S4PPF2"/>
<dbReference type="PANTHER" id="PTHR11132">
    <property type="entry name" value="SOLUTE CARRIER FAMILY 35"/>
    <property type="match status" value="1"/>
</dbReference>
<name>A0A7S4PPF2_GUITH</name>
<feature type="transmembrane region" description="Helical" evidence="5">
    <location>
        <begin position="208"/>
        <end position="226"/>
    </location>
</feature>
<proteinExistence type="predicted"/>
<feature type="transmembrane region" description="Helical" evidence="5">
    <location>
        <begin position="238"/>
        <end position="259"/>
    </location>
</feature>
<evidence type="ECO:0000259" key="6">
    <source>
        <dbReference type="Pfam" id="PF03151"/>
    </source>
</evidence>